<dbReference type="AlphaFoldDB" id="A0A4R0XUY5"/>
<evidence type="ECO:0000313" key="3">
    <source>
        <dbReference type="EMBL" id="TCG10711.1"/>
    </source>
</evidence>
<evidence type="ECO:0000313" key="4">
    <source>
        <dbReference type="Proteomes" id="UP000294192"/>
    </source>
</evidence>
<dbReference type="InterPro" id="IPR008589">
    <property type="entry name" value="MupG"/>
</dbReference>
<dbReference type="Gene3D" id="3.20.20.70">
    <property type="entry name" value="Aldolase class I"/>
    <property type="match status" value="1"/>
</dbReference>
<dbReference type="SUPFAM" id="SSF50891">
    <property type="entry name" value="Cyclophilin-like"/>
    <property type="match status" value="1"/>
</dbReference>
<dbReference type="Proteomes" id="UP000294192">
    <property type="component" value="Unassembled WGS sequence"/>
</dbReference>
<dbReference type="EMBL" id="PSZO01000024">
    <property type="protein sequence ID" value="TCG10711.1"/>
    <property type="molecule type" value="Genomic_DNA"/>
</dbReference>
<proteinExistence type="predicted"/>
<dbReference type="RefSeq" id="WP_131599506.1">
    <property type="nucleotide sequence ID" value="NZ_CBDBYK010000019.1"/>
</dbReference>
<organism evidence="3 4">
    <name type="scientific">Mycoplasma marinum</name>
    <dbReference type="NCBI Taxonomy" id="1937190"/>
    <lineage>
        <taxon>Bacteria</taxon>
        <taxon>Bacillati</taxon>
        <taxon>Mycoplasmatota</taxon>
        <taxon>Mollicutes</taxon>
        <taxon>Mycoplasmataceae</taxon>
        <taxon>Mycoplasma</taxon>
    </lineage>
</organism>
<dbReference type="InterPro" id="IPR043797">
    <property type="entry name" value="MupG_N"/>
</dbReference>
<evidence type="ECO:0008006" key="5">
    <source>
        <dbReference type="Google" id="ProtNLM"/>
    </source>
</evidence>
<keyword evidence="4" id="KW-1185">Reference proteome</keyword>
<dbReference type="PANTHER" id="PTHR38435">
    <property type="match status" value="1"/>
</dbReference>
<dbReference type="InterPro" id="IPR017853">
    <property type="entry name" value="GH"/>
</dbReference>
<dbReference type="InterPro" id="IPR013785">
    <property type="entry name" value="Aldolase_TIM"/>
</dbReference>
<dbReference type="SUPFAM" id="SSF51445">
    <property type="entry name" value="(Trans)glycosidases"/>
    <property type="match status" value="1"/>
</dbReference>
<evidence type="ECO:0000259" key="2">
    <source>
        <dbReference type="Pfam" id="PF19200"/>
    </source>
</evidence>
<accession>A0A4R0XUY5</accession>
<comment type="caution">
    <text evidence="3">The sequence shown here is derived from an EMBL/GenBank/DDBJ whole genome shotgun (WGS) entry which is preliminary data.</text>
</comment>
<sequence>MKKRIGISIYPSKTGVKETIDYIKLAHKYGVRRVFANLLEINNTGKGIEKLGALKQTLTFANKMGMEVIVDVSPTVYKSLGLEYTEYNFFKKVGATGIRLDEDFNGEVESELSKNITVELNASSGTTTMTKTIEKGGIAKNLIACHNFYPMEYTGLGIKNFINLSSEYKKMGTKVASFITLPRNQEGVVGPWDVNDGIPTLEIHRGKTLSEQVRHYMAMDIVDDIIFSEQGVTEEQFKVVQDLLFNSNFVLNKKSYEKLKVSKNQLNKYVETSIGKNPTLIFEIEDMQKLTKVEKAILFNFPHNNRQDVNEYFIRSTYSRIIFKEEIIKPKKNDKEFFEPGDIVILNEKYNRYKGELHIITKRIPYTGKRNYVGKISLFDHNLLEFARPGRGFKIIKKGEKNVR</sequence>
<dbReference type="InterPro" id="IPR043894">
    <property type="entry name" value="MupG_C"/>
</dbReference>
<dbReference type="OrthoDB" id="5809921at2"/>
<dbReference type="Pfam" id="PF05913">
    <property type="entry name" value="MupG_C"/>
    <property type="match status" value="1"/>
</dbReference>
<dbReference type="PANTHER" id="PTHR38435:SF1">
    <property type="entry name" value="DUF871 DOMAIN-CONTAINING PROTEIN"/>
    <property type="match status" value="1"/>
</dbReference>
<dbReference type="InterPro" id="IPR029000">
    <property type="entry name" value="Cyclophilin-like_dom_sf"/>
</dbReference>
<gene>
    <name evidence="3" type="ORF">C4B24_04160</name>
</gene>
<dbReference type="Gene3D" id="2.40.100.10">
    <property type="entry name" value="Cyclophilin-like"/>
    <property type="match status" value="1"/>
</dbReference>
<dbReference type="Pfam" id="PF19200">
    <property type="entry name" value="MupG_N"/>
    <property type="match status" value="1"/>
</dbReference>
<name>A0A4R0XUY5_9MOLU</name>
<reference evidence="3 4" key="1">
    <citation type="submission" date="2018-02" db="EMBL/GenBank/DDBJ databases">
        <title>Mycoplasma marinum and Mycoplasma todarodis sp. nov., moderately halophilic and psychrotolerant mycoplasmas isolated from cephalopods.</title>
        <authorList>
            <person name="Viver T."/>
        </authorList>
    </citation>
    <scope>NUCLEOTIDE SEQUENCE [LARGE SCALE GENOMIC DNA]</scope>
    <source>
        <strain evidence="3 4">PE</strain>
    </source>
</reference>
<feature type="domain" description="6-phospho-N-acetylmuramidase C-terminal" evidence="1">
    <location>
        <begin position="281"/>
        <end position="395"/>
    </location>
</feature>
<protein>
    <recommendedName>
        <fullName evidence="5">DUF871 domain-containing protein</fullName>
    </recommendedName>
</protein>
<feature type="domain" description="6-phospho-N-acetylmuramidase N-terminal" evidence="2">
    <location>
        <begin position="5"/>
        <end position="240"/>
    </location>
</feature>
<evidence type="ECO:0000259" key="1">
    <source>
        <dbReference type="Pfam" id="PF05913"/>
    </source>
</evidence>